<reference evidence="14" key="1">
    <citation type="submission" date="2018-04" db="EMBL/GenBank/DDBJ databases">
        <title>Transcriptome assembly of Sipha flava.</title>
        <authorList>
            <person name="Scully E.D."/>
            <person name="Geib S.M."/>
            <person name="Palmer N.A."/>
            <person name="Koch K."/>
            <person name="Bradshaw J."/>
            <person name="Heng-Moss T."/>
            <person name="Sarath G."/>
        </authorList>
    </citation>
    <scope>NUCLEOTIDE SEQUENCE</scope>
</reference>
<evidence type="ECO:0000256" key="6">
    <source>
        <dbReference type="ARBA" id="ARBA00023040"/>
    </source>
</evidence>
<dbReference type="GO" id="GO:0007189">
    <property type="term" value="P:adenylate cyclase-activating G protein-coupled receptor signaling pathway"/>
    <property type="evidence" value="ECO:0007669"/>
    <property type="project" value="TreeGrafter"/>
</dbReference>
<dbReference type="EMBL" id="GGMS01015592">
    <property type="protein sequence ID" value="MBY84795.1"/>
    <property type="molecule type" value="Transcribed_RNA"/>
</dbReference>
<dbReference type="RefSeq" id="XP_025414875.1">
    <property type="nucleotide sequence ID" value="XM_025559090.1"/>
</dbReference>
<evidence type="ECO:0000256" key="11">
    <source>
        <dbReference type="SAM" id="MobiDB-lite"/>
    </source>
</evidence>
<gene>
    <name evidence="14" type="primary">Ptgir</name>
    <name evidence="16" type="synonym">LOC112686685</name>
    <name evidence="14" type="ORF">g.131995</name>
</gene>
<reference evidence="16" key="2">
    <citation type="submission" date="2025-04" db="UniProtKB">
        <authorList>
            <consortium name="RefSeq"/>
        </authorList>
    </citation>
    <scope>IDENTIFICATION</scope>
    <source>
        <tissue evidence="16">Whole body</tissue>
    </source>
</reference>
<dbReference type="Pfam" id="PF00001">
    <property type="entry name" value="7tm_1"/>
    <property type="match status" value="1"/>
</dbReference>
<evidence type="ECO:0000256" key="1">
    <source>
        <dbReference type="ARBA" id="ARBA00004651"/>
    </source>
</evidence>
<feature type="transmembrane region" description="Helical" evidence="12">
    <location>
        <begin position="82"/>
        <end position="103"/>
    </location>
</feature>
<dbReference type="PROSITE" id="PS00237">
    <property type="entry name" value="G_PROTEIN_RECEP_F1_1"/>
    <property type="match status" value="1"/>
</dbReference>
<feature type="transmembrane region" description="Helical" evidence="12">
    <location>
        <begin position="196"/>
        <end position="219"/>
    </location>
</feature>
<feature type="transmembrane region" description="Helical" evidence="12">
    <location>
        <begin position="301"/>
        <end position="323"/>
    </location>
</feature>
<dbReference type="InterPro" id="IPR000276">
    <property type="entry name" value="GPCR_Rhodpsn"/>
</dbReference>
<evidence type="ECO:0000256" key="12">
    <source>
        <dbReference type="SAM" id="Phobius"/>
    </source>
</evidence>
<keyword evidence="7 12" id="KW-0472">Membrane</keyword>
<evidence type="ECO:0000313" key="15">
    <source>
        <dbReference type="Proteomes" id="UP000694846"/>
    </source>
</evidence>
<dbReference type="OrthoDB" id="5959154at2759"/>
<dbReference type="GO" id="GO:0005886">
    <property type="term" value="C:plasma membrane"/>
    <property type="evidence" value="ECO:0007669"/>
    <property type="project" value="UniProtKB-SubCell"/>
</dbReference>
<feature type="transmembrane region" description="Helical" evidence="12">
    <location>
        <begin position="155"/>
        <end position="176"/>
    </location>
</feature>
<dbReference type="PROSITE" id="PS50262">
    <property type="entry name" value="G_PROTEIN_RECEP_F1_2"/>
    <property type="match status" value="1"/>
</dbReference>
<feature type="domain" description="G-protein coupled receptors family 1 profile" evidence="13">
    <location>
        <begin position="92"/>
        <end position="359"/>
    </location>
</feature>
<dbReference type="Proteomes" id="UP000694846">
    <property type="component" value="Unplaced"/>
</dbReference>
<keyword evidence="4 12" id="KW-0812">Transmembrane</keyword>
<dbReference type="AlphaFoldDB" id="A0A2S2R479"/>
<keyword evidence="6" id="KW-0297">G-protein coupled receptor</keyword>
<keyword evidence="9" id="KW-0325">Glycoprotein</keyword>
<keyword evidence="8 14" id="KW-0675">Receptor</keyword>
<accession>A0A2S2R479</accession>
<comment type="similarity">
    <text evidence="2">Belongs to the G-protein coupled receptor 1 family.</text>
</comment>
<keyword evidence="5 12" id="KW-1133">Transmembrane helix</keyword>
<comment type="subcellular location">
    <subcellularLocation>
        <location evidence="1">Cell membrane</location>
        <topology evidence="1">Multi-pass membrane protein</topology>
    </subcellularLocation>
</comment>
<dbReference type="Gene3D" id="1.20.1070.10">
    <property type="entry name" value="Rhodopsin 7-helix transmembrane proteins"/>
    <property type="match status" value="1"/>
</dbReference>
<name>A0A2S2R479_9HEMI</name>
<evidence type="ECO:0000256" key="8">
    <source>
        <dbReference type="ARBA" id="ARBA00023170"/>
    </source>
</evidence>
<dbReference type="GO" id="GO:0007204">
    <property type="term" value="P:positive regulation of cytosolic calcium ion concentration"/>
    <property type="evidence" value="ECO:0007669"/>
    <property type="project" value="TreeGrafter"/>
</dbReference>
<dbReference type="PANTHER" id="PTHR11866:SF16">
    <property type="entry name" value="PROSTAGLANDIN E2 RECEPTOR EP4 SUBTYPE-LIKE PROTEIN"/>
    <property type="match status" value="1"/>
</dbReference>
<dbReference type="InterPro" id="IPR017452">
    <property type="entry name" value="GPCR_Rhodpsn_7TM"/>
</dbReference>
<feature type="transmembrane region" description="Helical" evidence="12">
    <location>
        <begin position="343"/>
        <end position="365"/>
    </location>
</feature>
<dbReference type="GO" id="GO:0004930">
    <property type="term" value="F:G protein-coupled receptor activity"/>
    <property type="evidence" value="ECO:0007669"/>
    <property type="project" value="UniProtKB-KW"/>
</dbReference>
<feature type="transmembrane region" description="Helical" evidence="12">
    <location>
        <begin position="239"/>
        <end position="260"/>
    </location>
</feature>
<dbReference type="SUPFAM" id="SSF81321">
    <property type="entry name" value="Family A G protein-coupled receptor-like"/>
    <property type="match status" value="1"/>
</dbReference>
<feature type="compositionally biased region" description="Basic residues" evidence="11">
    <location>
        <begin position="33"/>
        <end position="49"/>
    </location>
</feature>
<proteinExistence type="inferred from homology"/>
<sequence>MHVECSSARQRFGGRRGGWKIARARPGLDGRGPRSRRKSRARHGRKTRSRDRTEAMTKMFNDTAAATAVSATTTTLAQKSPVILLFAFGVAGNLFALFVLARSRRAAGNERCAFLLRCLATNDGIGLAGMLAIIVANVFWPYIRNELWTCRVLALWRFFGLGSGCVAVAMAIERWLALTRPSFYRTNITCILLKRIVFKLWLGIFCLVCMPFFGFGIYYVEGAEKCSRVRDAKEPLDVVYAYLHFGIGMIFCTVIVYMTLDITRVLCSKNSTFNNLNKFNSVKRIGNGEVATLTRREEKKFTWISLSLCIIFVLCWIPQMVSIPLTNFVQNQDSRQLKLFNKIADFLLALHLTVDPYVFVVQLLWKRTKRMTDEETNNSERTSCNASLLPSI</sequence>
<feature type="region of interest" description="Disordered" evidence="11">
    <location>
        <begin position="21"/>
        <end position="53"/>
    </location>
</feature>
<evidence type="ECO:0000256" key="7">
    <source>
        <dbReference type="ARBA" id="ARBA00023136"/>
    </source>
</evidence>
<evidence type="ECO:0000256" key="4">
    <source>
        <dbReference type="ARBA" id="ARBA00022692"/>
    </source>
</evidence>
<evidence type="ECO:0000256" key="5">
    <source>
        <dbReference type="ARBA" id="ARBA00022989"/>
    </source>
</evidence>
<protein>
    <submittedName>
        <fullName evidence="14">Prostacyclin receptor</fullName>
    </submittedName>
    <submittedName>
        <fullName evidence="16">Prostaglandin D2 receptor-like</fullName>
    </submittedName>
</protein>
<evidence type="ECO:0000313" key="14">
    <source>
        <dbReference type="EMBL" id="MBY84795.1"/>
    </source>
</evidence>
<dbReference type="InterPro" id="IPR008365">
    <property type="entry name" value="Prostanoid_rcpt"/>
</dbReference>
<keyword evidence="10" id="KW-0807">Transducer</keyword>
<evidence type="ECO:0000313" key="16">
    <source>
        <dbReference type="RefSeq" id="XP_025414875.1"/>
    </source>
</evidence>
<evidence type="ECO:0000256" key="10">
    <source>
        <dbReference type="ARBA" id="ARBA00023224"/>
    </source>
</evidence>
<keyword evidence="15" id="KW-1185">Reference proteome</keyword>
<evidence type="ECO:0000256" key="9">
    <source>
        <dbReference type="ARBA" id="ARBA00023180"/>
    </source>
</evidence>
<evidence type="ECO:0000259" key="13">
    <source>
        <dbReference type="PROSITE" id="PS50262"/>
    </source>
</evidence>
<evidence type="ECO:0000256" key="3">
    <source>
        <dbReference type="ARBA" id="ARBA00022475"/>
    </source>
</evidence>
<organism evidence="14">
    <name type="scientific">Sipha flava</name>
    <name type="common">yellow sugarcane aphid</name>
    <dbReference type="NCBI Taxonomy" id="143950"/>
    <lineage>
        <taxon>Eukaryota</taxon>
        <taxon>Metazoa</taxon>
        <taxon>Ecdysozoa</taxon>
        <taxon>Arthropoda</taxon>
        <taxon>Hexapoda</taxon>
        <taxon>Insecta</taxon>
        <taxon>Pterygota</taxon>
        <taxon>Neoptera</taxon>
        <taxon>Paraneoptera</taxon>
        <taxon>Hemiptera</taxon>
        <taxon>Sternorrhyncha</taxon>
        <taxon>Aphidomorpha</taxon>
        <taxon>Aphidoidea</taxon>
        <taxon>Aphididae</taxon>
        <taxon>Sipha</taxon>
    </lineage>
</organism>
<evidence type="ECO:0000256" key="2">
    <source>
        <dbReference type="ARBA" id="ARBA00010663"/>
    </source>
</evidence>
<feature type="transmembrane region" description="Helical" evidence="12">
    <location>
        <begin position="124"/>
        <end position="143"/>
    </location>
</feature>
<dbReference type="PANTHER" id="PTHR11866">
    <property type="entry name" value="G-PROTEIN COUPLED RECEPTOR FAMILY 1 MEMBER"/>
    <property type="match status" value="1"/>
</dbReference>
<keyword evidence="3" id="KW-1003">Cell membrane</keyword>